<dbReference type="GO" id="GO:0046983">
    <property type="term" value="F:protein dimerization activity"/>
    <property type="evidence" value="ECO:0007669"/>
    <property type="project" value="InterPro"/>
</dbReference>
<dbReference type="RefSeq" id="XP_025416187.1">
    <property type="nucleotide sequence ID" value="XM_025560402.1"/>
</dbReference>
<dbReference type="InterPro" id="IPR008906">
    <property type="entry name" value="HATC_C_dom"/>
</dbReference>
<evidence type="ECO:0000313" key="3">
    <source>
        <dbReference type="RefSeq" id="XP_025416187.1"/>
    </source>
</evidence>
<organism evidence="2 3">
    <name type="scientific">Sipha flava</name>
    <name type="common">yellow sugarcane aphid</name>
    <dbReference type="NCBI Taxonomy" id="143950"/>
    <lineage>
        <taxon>Eukaryota</taxon>
        <taxon>Metazoa</taxon>
        <taxon>Ecdysozoa</taxon>
        <taxon>Arthropoda</taxon>
        <taxon>Hexapoda</taxon>
        <taxon>Insecta</taxon>
        <taxon>Pterygota</taxon>
        <taxon>Neoptera</taxon>
        <taxon>Paraneoptera</taxon>
        <taxon>Hemiptera</taxon>
        <taxon>Sternorrhyncha</taxon>
        <taxon>Aphidomorpha</taxon>
        <taxon>Aphidoidea</taxon>
        <taxon>Aphididae</taxon>
        <taxon>Sipha</taxon>
    </lineage>
</organism>
<keyword evidence="2" id="KW-1185">Reference proteome</keyword>
<protein>
    <submittedName>
        <fullName evidence="3">Uncharacterized protein LOC112687605</fullName>
    </submittedName>
</protein>
<dbReference type="InterPro" id="IPR012337">
    <property type="entry name" value="RNaseH-like_sf"/>
</dbReference>
<feature type="domain" description="HAT C-terminal dimerisation" evidence="1">
    <location>
        <begin position="20"/>
        <end position="89"/>
    </location>
</feature>
<reference evidence="3" key="1">
    <citation type="submission" date="2025-08" db="UniProtKB">
        <authorList>
            <consortium name="RefSeq"/>
        </authorList>
    </citation>
    <scope>IDENTIFICATION</scope>
    <source>
        <tissue evidence="3">Whole body</tissue>
    </source>
</reference>
<dbReference type="PANTHER" id="PTHR46289">
    <property type="entry name" value="52 KDA REPRESSOR OF THE INHIBITOR OF THE PROTEIN KINASE-LIKE PROTEIN-RELATED"/>
    <property type="match status" value="1"/>
</dbReference>
<proteinExistence type="predicted"/>
<dbReference type="Proteomes" id="UP000694846">
    <property type="component" value="Unplaced"/>
</dbReference>
<name>A0A8B8FZH0_9HEMI</name>
<dbReference type="AlphaFoldDB" id="A0A8B8FZH0"/>
<dbReference type="PANTHER" id="PTHR46289:SF14">
    <property type="entry name" value="DUF4371 DOMAIN-CONTAINING PROTEIN"/>
    <property type="match status" value="1"/>
</dbReference>
<dbReference type="GeneID" id="112687605"/>
<dbReference type="OrthoDB" id="6598476at2759"/>
<evidence type="ECO:0000313" key="2">
    <source>
        <dbReference type="Proteomes" id="UP000694846"/>
    </source>
</evidence>
<gene>
    <name evidence="3" type="primary">LOC112687605</name>
</gene>
<accession>A0A8B8FZH0</accession>
<evidence type="ECO:0000259" key="1">
    <source>
        <dbReference type="Pfam" id="PF05699"/>
    </source>
</evidence>
<sequence>MDNIVEGLVWYNMWSSKEVSDIMDFIDVLKETELLPSIRMCAMIAISLPATTCSVERSFSSLKRLQTWIRNSISEDRLNGLALLYIHKDIVKTEKEKVIDDVIQLFCMQPRRVQFLFNN</sequence>
<dbReference type="InterPro" id="IPR052958">
    <property type="entry name" value="IFN-induced_PKR_regulator"/>
</dbReference>
<dbReference type="Pfam" id="PF05699">
    <property type="entry name" value="Dimer_Tnp_hAT"/>
    <property type="match status" value="1"/>
</dbReference>
<dbReference type="SUPFAM" id="SSF53098">
    <property type="entry name" value="Ribonuclease H-like"/>
    <property type="match status" value="1"/>
</dbReference>